<evidence type="ECO:0000313" key="4">
    <source>
        <dbReference type="Proteomes" id="UP000220836"/>
    </source>
</evidence>
<dbReference type="RefSeq" id="WP_097805574.1">
    <property type="nucleotide sequence ID" value="NZ_FXYH01000012.1"/>
</dbReference>
<evidence type="ECO:0000256" key="1">
    <source>
        <dbReference type="SAM" id="Coils"/>
    </source>
</evidence>
<dbReference type="Proteomes" id="UP000220836">
    <property type="component" value="Unassembled WGS sequence"/>
</dbReference>
<evidence type="ECO:0008006" key="5">
    <source>
        <dbReference type="Google" id="ProtNLM"/>
    </source>
</evidence>
<feature type="chain" id="PRO_5012579376" description="Chromosome partition protein Smc" evidence="2">
    <location>
        <begin position="22"/>
        <end position="684"/>
    </location>
</feature>
<keyword evidence="4" id="KW-1185">Reference proteome</keyword>
<dbReference type="EMBL" id="FXYH01000012">
    <property type="protein sequence ID" value="SMX45698.1"/>
    <property type="molecule type" value="Genomic_DNA"/>
</dbReference>
<proteinExistence type="predicted"/>
<feature type="signal peptide" evidence="2">
    <location>
        <begin position="1"/>
        <end position="21"/>
    </location>
</feature>
<sequence length="684" mass="74162">MRGLIAALAACLCPAFLSADAADPERQALIQSERDRMILMLERMVPTLRYMVEDKEGFTTQWLTTRFEGALPLPKGYPNSLKDELETTEEALDALSTNKPVTLEALRRYRAAIVDSELLDTLVISAVLNQVGVALIGGAATAFRYQYTFDDENWPSGLNQDIVPAATALARINDLHDRAAPEYLVEFLIGSVTVEANVPKDRKIAALQRLTDARLELEAVERSVDRLTLRVAELTDSISKEADQRAVPYRERLAKLELGSAAAANEKRYFETEMRALGGPLEAARTVLNSTIKDDLGPAQERVVAAETAVSQARYEGIPDVLKIETQHALLERTLDQHTELEQIEDALLALNHASVSLAQSRVVADEALVNSLAAASAANNDLALSASSSYLLQALAQAAVQITDAAIASKGSPHVFIAIAGVQATNNVLLSKPTYYDAELGPDGKPTTDAQALRRKLGEETAKSAANTLSKTGVGALAEQLTKLQDTARPTVQEALEHGSTRRAMGRRLGQTLSDIGERRSSNILVGILEGIVIDELTETAKQKIAREVTEDELRAYAAAQFQVAETVAALKLINLLEDRDAIAIAALRKRRQELLEERARLLPGQERLRPALKYVRNGLFEIAANQPITVTLSDADQAFDLLIAGVPARPGTANGTFTVGPDVLTTLGQGAEIRLPLTIRLR</sequence>
<keyword evidence="1" id="KW-0175">Coiled coil</keyword>
<protein>
    <recommendedName>
        <fullName evidence="5">Chromosome partition protein Smc</fullName>
    </recommendedName>
</protein>
<organism evidence="3 4">
    <name type="scientific">Pelagimonas varians</name>
    <dbReference type="NCBI Taxonomy" id="696760"/>
    <lineage>
        <taxon>Bacteria</taxon>
        <taxon>Pseudomonadati</taxon>
        <taxon>Pseudomonadota</taxon>
        <taxon>Alphaproteobacteria</taxon>
        <taxon>Rhodobacterales</taxon>
        <taxon>Roseobacteraceae</taxon>
        <taxon>Pelagimonas</taxon>
    </lineage>
</organism>
<evidence type="ECO:0000256" key="2">
    <source>
        <dbReference type="SAM" id="SignalP"/>
    </source>
</evidence>
<evidence type="ECO:0000313" key="3">
    <source>
        <dbReference type="EMBL" id="SMX45698.1"/>
    </source>
</evidence>
<gene>
    <name evidence="3" type="ORF">PEV8663_03091</name>
</gene>
<keyword evidence="2" id="KW-0732">Signal</keyword>
<accession>A0A238KSK8</accession>
<feature type="coiled-coil region" evidence="1">
    <location>
        <begin position="210"/>
        <end position="237"/>
    </location>
</feature>
<name>A0A238KSK8_9RHOB</name>
<dbReference type="AlphaFoldDB" id="A0A238KSK8"/>
<reference evidence="3 4" key="1">
    <citation type="submission" date="2017-05" db="EMBL/GenBank/DDBJ databases">
        <authorList>
            <person name="Song R."/>
            <person name="Chenine A.L."/>
            <person name="Ruprecht R.M."/>
        </authorList>
    </citation>
    <scope>NUCLEOTIDE SEQUENCE [LARGE SCALE GENOMIC DNA]</scope>
    <source>
        <strain evidence="3 4">CECT 8663</strain>
    </source>
</reference>